<organism evidence="2 3">
    <name type="scientific">Alicyclobacillus vulcanalis</name>
    <dbReference type="NCBI Taxonomy" id="252246"/>
    <lineage>
        <taxon>Bacteria</taxon>
        <taxon>Bacillati</taxon>
        <taxon>Bacillota</taxon>
        <taxon>Bacilli</taxon>
        <taxon>Bacillales</taxon>
        <taxon>Alicyclobacillaceae</taxon>
        <taxon>Alicyclobacillus</taxon>
    </lineage>
</organism>
<dbReference type="Proteomes" id="UP000186156">
    <property type="component" value="Unassembled WGS sequence"/>
</dbReference>
<dbReference type="EMBL" id="FTOO01000005">
    <property type="protein sequence ID" value="SIS83862.1"/>
    <property type="molecule type" value="Genomic_DNA"/>
</dbReference>
<feature type="transmembrane region" description="Helical" evidence="1">
    <location>
        <begin position="66"/>
        <end position="91"/>
    </location>
</feature>
<feature type="transmembrane region" description="Helical" evidence="1">
    <location>
        <begin position="134"/>
        <end position="153"/>
    </location>
</feature>
<reference evidence="3" key="1">
    <citation type="submission" date="2017-01" db="EMBL/GenBank/DDBJ databases">
        <authorList>
            <person name="Varghese N."/>
            <person name="Submissions S."/>
        </authorList>
    </citation>
    <scope>NUCLEOTIDE SEQUENCE [LARGE SCALE GENOMIC DNA]</scope>
    <source>
        <strain evidence="3">DSM 16176</strain>
    </source>
</reference>
<gene>
    <name evidence="2" type="ORF">SAMN05421799_10554</name>
</gene>
<proteinExistence type="predicted"/>
<protein>
    <submittedName>
        <fullName evidence="2">Predicted membrane protein</fullName>
    </submittedName>
</protein>
<feature type="transmembrane region" description="Helical" evidence="1">
    <location>
        <begin position="21"/>
        <end position="43"/>
    </location>
</feature>
<accession>A0A1N7MCT7</accession>
<name>A0A1N7MCT7_9BACL</name>
<dbReference type="Pfam" id="PF10067">
    <property type="entry name" value="DUF2306"/>
    <property type="match status" value="1"/>
</dbReference>
<evidence type="ECO:0000256" key="1">
    <source>
        <dbReference type="SAM" id="Phobius"/>
    </source>
</evidence>
<evidence type="ECO:0000313" key="2">
    <source>
        <dbReference type="EMBL" id="SIS83862.1"/>
    </source>
</evidence>
<dbReference type="InterPro" id="IPR018750">
    <property type="entry name" value="DUF2306_membrane"/>
</dbReference>
<keyword evidence="1" id="KW-0812">Transmembrane</keyword>
<keyword evidence="1" id="KW-1133">Transmembrane helix</keyword>
<evidence type="ECO:0000313" key="3">
    <source>
        <dbReference type="Proteomes" id="UP000186156"/>
    </source>
</evidence>
<dbReference type="STRING" id="252246.SAMN05421799_10554"/>
<keyword evidence="1" id="KW-0472">Membrane</keyword>
<dbReference type="AlphaFoldDB" id="A0A1N7MCT7"/>
<sequence length="229" mass="24982">MRKAGGGMAVAPSETKHRRGWFAWVFACAAAGYIAFMAVQSFVTDPGDVSFLAHKTGLHRHLSHTAWLVALHVHIASAFVAILAGALNFAWTRARWHLGAHRAVGYAYLAGVLGVDGTSGYLAPEATGGEVATVAFNVLNVYWLVAAFFVYWMARQRRPDAHRRWVVRSYVFLDTNLLNRGFTWLGVHALALPFPRAYAAAVCLSILLNVALGEGLARALYPCTSARRA</sequence>
<feature type="transmembrane region" description="Helical" evidence="1">
    <location>
        <begin position="165"/>
        <end position="185"/>
    </location>
</feature>
<feature type="transmembrane region" description="Helical" evidence="1">
    <location>
        <begin position="103"/>
        <end position="122"/>
    </location>
</feature>
<keyword evidence="3" id="KW-1185">Reference proteome</keyword>
<feature type="transmembrane region" description="Helical" evidence="1">
    <location>
        <begin position="197"/>
        <end position="221"/>
    </location>
</feature>